<keyword evidence="4" id="KW-1185">Reference proteome</keyword>
<dbReference type="InterPro" id="IPR001314">
    <property type="entry name" value="Peptidase_S1A"/>
</dbReference>
<dbReference type="InterPro" id="IPR043504">
    <property type="entry name" value="Peptidase_S1_PA_chymotrypsin"/>
</dbReference>
<dbReference type="PANTHER" id="PTHR15462:SF8">
    <property type="entry name" value="SERINE PROTEASE"/>
    <property type="match status" value="1"/>
</dbReference>
<dbReference type="Gene3D" id="2.40.10.10">
    <property type="entry name" value="Trypsin-like serine proteases"/>
    <property type="match status" value="2"/>
</dbReference>
<dbReference type="Pfam" id="PF00089">
    <property type="entry name" value="Trypsin"/>
    <property type="match status" value="1"/>
</dbReference>
<keyword evidence="1" id="KW-0732">Signal</keyword>
<organism evidence="3 4">
    <name type="scientific">Nostoc punctiforme FACHB-252</name>
    <dbReference type="NCBI Taxonomy" id="1357509"/>
    <lineage>
        <taxon>Bacteria</taxon>
        <taxon>Bacillati</taxon>
        <taxon>Cyanobacteriota</taxon>
        <taxon>Cyanophyceae</taxon>
        <taxon>Nostocales</taxon>
        <taxon>Nostocaceae</taxon>
        <taxon>Nostoc</taxon>
    </lineage>
</organism>
<dbReference type="InterPro" id="IPR001254">
    <property type="entry name" value="Trypsin_dom"/>
</dbReference>
<evidence type="ECO:0000256" key="1">
    <source>
        <dbReference type="ARBA" id="ARBA00022729"/>
    </source>
</evidence>
<dbReference type="EMBL" id="JACJTC010000023">
    <property type="protein sequence ID" value="MBD2615064.1"/>
    <property type="molecule type" value="Genomic_DNA"/>
</dbReference>
<dbReference type="PROSITE" id="PS50240">
    <property type="entry name" value="TRYPSIN_DOM"/>
    <property type="match status" value="1"/>
</dbReference>
<dbReference type="InterPro" id="IPR009003">
    <property type="entry name" value="Peptidase_S1_PA"/>
</dbReference>
<evidence type="ECO:0000259" key="2">
    <source>
        <dbReference type="PROSITE" id="PS50240"/>
    </source>
</evidence>
<dbReference type="Proteomes" id="UP000606396">
    <property type="component" value="Unassembled WGS sequence"/>
</dbReference>
<dbReference type="PANTHER" id="PTHR15462">
    <property type="entry name" value="SERINE PROTEASE"/>
    <property type="match status" value="1"/>
</dbReference>
<dbReference type="PRINTS" id="PR00722">
    <property type="entry name" value="CHYMOTRYPSIN"/>
</dbReference>
<feature type="domain" description="Peptidase S1" evidence="2">
    <location>
        <begin position="69"/>
        <end position="307"/>
    </location>
</feature>
<evidence type="ECO:0000313" key="4">
    <source>
        <dbReference type="Proteomes" id="UP000606396"/>
    </source>
</evidence>
<name>A0ABR8HGX0_NOSPU</name>
<accession>A0ABR8HGX0</accession>
<reference evidence="3 4" key="1">
    <citation type="journal article" date="2020" name="ISME J.">
        <title>Comparative genomics reveals insights into cyanobacterial evolution and habitat adaptation.</title>
        <authorList>
            <person name="Chen M.Y."/>
            <person name="Teng W.K."/>
            <person name="Zhao L."/>
            <person name="Hu C.X."/>
            <person name="Zhou Y.K."/>
            <person name="Han B.P."/>
            <person name="Song L.R."/>
            <person name="Shu W.S."/>
        </authorList>
    </citation>
    <scope>NUCLEOTIDE SEQUENCE [LARGE SCALE GENOMIC DNA]</scope>
    <source>
        <strain evidence="3 4">FACHB-252</strain>
    </source>
</reference>
<protein>
    <submittedName>
        <fullName evidence="3">Trypsin-like serine protease</fullName>
    </submittedName>
</protein>
<evidence type="ECO:0000313" key="3">
    <source>
        <dbReference type="EMBL" id="MBD2615064.1"/>
    </source>
</evidence>
<dbReference type="SUPFAM" id="SSF50494">
    <property type="entry name" value="Trypsin-like serine proteases"/>
    <property type="match status" value="1"/>
</dbReference>
<dbReference type="RefSeq" id="WP_190951860.1">
    <property type="nucleotide sequence ID" value="NZ_JACJTC010000023.1"/>
</dbReference>
<sequence>MKTIFPSTQFIFPCLATIGILGIWASVSAQPQTPPSFTKVENPKEFQLQGKGEPSLLNQKEELPGQRVIIGSKDDRIPMTSRNYPWSAVGKIEGVSAEGNGYSCTGTLISEDVVLTNAHCVVNPETRKVSQAIAFLPNLVNGVVKSKNDVAYATNVYYGTDFKNGDLADYAKDWAILKLNKPIGKKYGYLGWKSLPSSSLVGDTKKFALVGYSGDFPNPKKKGYENLTAGASMTAGVHLGCSILRRQDNFLYHNCDTNQGASGGAIISNINGKYYILALHSGSNEVNGLLLNRAVEMSRLDEWLQRN</sequence>
<proteinExistence type="predicted"/>
<comment type="caution">
    <text evidence="3">The sequence shown here is derived from an EMBL/GenBank/DDBJ whole genome shotgun (WGS) entry which is preliminary data.</text>
</comment>
<dbReference type="InterPro" id="IPR050966">
    <property type="entry name" value="Glutamyl_endopeptidase"/>
</dbReference>
<gene>
    <name evidence="3" type="ORF">H6G94_27945</name>
</gene>